<organism evidence="1 2">
    <name type="scientific">Eretmocerus hayati</name>
    <dbReference type="NCBI Taxonomy" id="131215"/>
    <lineage>
        <taxon>Eukaryota</taxon>
        <taxon>Metazoa</taxon>
        <taxon>Ecdysozoa</taxon>
        <taxon>Arthropoda</taxon>
        <taxon>Hexapoda</taxon>
        <taxon>Insecta</taxon>
        <taxon>Pterygota</taxon>
        <taxon>Neoptera</taxon>
        <taxon>Endopterygota</taxon>
        <taxon>Hymenoptera</taxon>
        <taxon>Apocrita</taxon>
        <taxon>Proctotrupomorpha</taxon>
        <taxon>Chalcidoidea</taxon>
        <taxon>Aphelinidae</taxon>
        <taxon>Aphelininae</taxon>
        <taxon>Eretmocerus</taxon>
    </lineage>
</organism>
<accession>A0ACC2PZN0</accession>
<sequence length="161" mass="18676">MTKWIGYPIYGEDARYFREEDIDEFRECFYLYSRSGQIHTLDELTIIMRSLGLSPTIAELNNYLKEKGGKMSFADFLEAMHQQTRVENLPKEVIDAFRAGDTSKSGTIPARHLAHMLLRWGEQLSNKEVEQIFREANVSLNGHVKYEDFVKIACAPVPDYY</sequence>
<proteinExistence type="predicted"/>
<name>A0ACC2PZN0_9HYME</name>
<dbReference type="EMBL" id="CM056741">
    <property type="protein sequence ID" value="KAJ8688211.1"/>
    <property type="molecule type" value="Genomic_DNA"/>
</dbReference>
<dbReference type="Proteomes" id="UP001239111">
    <property type="component" value="Chromosome 1"/>
</dbReference>
<keyword evidence="2" id="KW-1185">Reference proteome</keyword>
<evidence type="ECO:0000313" key="2">
    <source>
        <dbReference type="Proteomes" id="UP001239111"/>
    </source>
</evidence>
<reference evidence="1" key="1">
    <citation type="submission" date="2023-04" db="EMBL/GenBank/DDBJ databases">
        <title>A chromosome-level genome assembly of the parasitoid wasp Eretmocerus hayati.</title>
        <authorList>
            <person name="Zhong Y."/>
            <person name="Liu S."/>
            <person name="Liu Y."/>
        </authorList>
    </citation>
    <scope>NUCLEOTIDE SEQUENCE</scope>
    <source>
        <strain evidence="1">ZJU_SS_LIU_2023</strain>
    </source>
</reference>
<comment type="caution">
    <text evidence="1">The sequence shown here is derived from an EMBL/GenBank/DDBJ whole genome shotgun (WGS) entry which is preliminary data.</text>
</comment>
<gene>
    <name evidence="1" type="ORF">QAD02_024006</name>
</gene>
<evidence type="ECO:0000313" key="1">
    <source>
        <dbReference type="EMBL" id="KAJ8688211.1"/>
    </source>
</evidence>
<protein>
    <submittedName>
        <fullName evidence="1">Uncharacterized protein</fullName>
    </submittedName>
</protein>